<feature type="domain" description="Glycosyl transferase family 1" evidence="1">
    <location>
        <begin position="230"/>
        <end position="286"/>
    </location>
</feature>
<keyword evidence="2" id="KW-0808">Transferase</keyword>
<protein>
    <submittedName>
        <fullName evidence="2">Glycosyl transferase family 1</fullName>
    </submittedName>
</protein>
<dbReference type="PANTHER" id="PTHR46656">
    <property type="entry name" value="PUTATIVE-RELATED"/>
    <property type="match status" value="1"/>
</dbReference>
<proteinExistence type="predicted"/>
<dbReference type="SUPFAM" id="SSF53756">
    <property type="entry name" value="UDP-Glycosyltransferase/glycogen phosphorylase"/>
    <property type="match status" value="1"/>
</dbReference>
<dbReference type="Gene3D" id="3.40.50.2000">
    <property type="entry name" value="Glycogen Phosphorylase B"/>
    <property type="match status" value="1"/>
</dbReference>
<comment type="caution">
    <text evidence="2">The sequence shown here is derived from an EMBL/GenBank/DDBJ whole genome shotgun (WGS) entry which is preliminary data.</text>
</comment>
<dbReference type="EMBL" id="QRDL01000004">
    <property type="protein sequence ID" value="RED02923.1"/>
    <property type="molecule type" value="Genomic_DNA"/>
</dbReference>
<dbReference type="PANTHER" id="PTHR46656:SF3">
    <property type="entry name" value="PUTATIVE-RELATED"/>
    <property type="match status" value="1"/>
</dbReference>
<name>A0A3D9EIG9_ECTOL</name>
<evidence type="ECO:0000313" key="3">
    <source>
        <dbReference type="Proteomes" id="UP000256988"/>
    </source>
</evidence>
<organism evidence="2 3">
    <name type="scientific">Ectopseudomonas oleovorans</name>
    <name type="common">Pseudomonas oleovorans</name>
    <dbReference type="NCBI Taxonomy" id="301"/>
    <lineage>
        <taxon>Bacteria</taxon>
        <taxon>Pseudomonadati</taxon>
        <taxon>Pseudomonadota</taxon>
        <taxon>Gammaproteobacteria</taxon>
        <taxon>Pseudomonadales</taxon>
        <taxon>Pseudomonadaceae</taxon>
        <taxon>Ectopseudomonas</taxon>
    </lineage>
</organism>
<accession>A0A3D9EIG9</accession>
<evidence type="ECO:0000313" key="2">
    <source>
        <dbReference type="EMBL" id="RED02923.1"/>
    </source>
</evidence>
<sequence>MKRGVNFFGSFETEDGIGRAAALNVECLKSTGMPVRDFVLSRPVALQTGNDTIIDDNLLRSLDHRVNIFQFSARWVPHYFSRLAAGAMDGFYNIGYWFCEVPKIPEQWARQFQFFDEIWTASSFCQSAFARSANIPVVRIPLYIEPQEVSARIVARSSGVDCGPFRFLTIFNTYSDAERKNALFSLRAFVEAHGNNPSVRLTIKVSNLEHDILLSQKLSDISKTYSNIDIIAGYVPSTAIHRLYDEADAYVSLHRAEGFGLTISDAMSRGIPVIATGYSGNMEFCDASDTTLVGYELREVGHNRLRYRNDDVWAEPNMKQAIAAFRDMTLHYPAMLEKAIKARSRIRRHFSINEVGGLMSERLDLIGSDFSYSNDLDGRQIDREVDIFDTYGF</sequence>
<dbReference type="AlphaFoldDB" id="A0A3D9EIG9"/>
<evidence type="ECO:0000259" key="1">
    <source>
        <dbReference type="Pfam" id="PF00534"/>
    </source>
</evidence>
<reference evidence="2 3" key="1">
    <citation type="submission" date="2018-07" db="EMBL/GenBank/DDBJ databases">
        <title>Genome sequencing of rice bacterial endophytes.</title>
        <authorList>
            <person name="Venturi V."/>
        </authorList>
    </citation>
    <scope>NUCLEOTIDE SEQUENCE [LARGE SCALE GENOMIC DNA]</scope>
    <source>
        <strain evidence="2 3">AG1002</strain>
    </source>
</reference>
<dbReference type="GO" id="GO:0016757">
    <property type="term" value="F:glycosyltransferase activity"/>
    <property type="evidence" value="ECO:0007669"/>
    <property type="project" value="InterPro"/>
</dbReference>
<dbReference type="Pfam" id="PF00534">
    <property type="entry name" value="Glycos_transf_1"/>
    <property type="match status" value="1"/>
</dbReference>
<dbReference type="Proteomes" id="UP000256988">
    <property type="component" value="Unassembled WGS sequence"/>
</dbReference>
<dbReference type="InterPro" id="IPR001296">
    <property type="entry name" value="Glyco_trans_1"/>
</dbReference>
<dbReference type="RefSeq" id="WP_115946291.1">
    <property type="nucleotide sequence ID" value="NZ_QRDL01000004.1"/>
</dbReference>
<gene>
    <name evidence="2" type="ORF">DFO60_2962</name>
</gene>